<dbReference type="Pfam" id="PF00096">
    <property type="entry name" value="zf-C2H2"/>
    <property type="match status" value="1"/>
</dbReference>
<comment type="subcellular location">
    <subcellularLocation>
        <location evidence="1">Nucleus</location>
    </subcellularLocation>
</comment>
<keyword evidence="5" id="KW-0862">Zinc</keyword>
<dbReference type="Gene3D" id="3.30.160.60">
    <property type="entry name" value="Classic Zinc Finger"/>
    <property type="match status" value="1"/>
</dbReference>
<dbReference type="FunFam" id="3.30.160.60:FF:001004">
    <property type="entry name" value="Zinc finger protein 426"/>
    <property type="match status" value="1"/>
</dbReference>
<dbReference type="PROSITE" id="PS50157">
    <property type="entry name" value="ZINC_FINGER_C2H2_2"/>
    <property type="match status" value="1"/>
</dbReference>
<comment type="caution">
    <text evidence="11">The sequence shown here is derived from an EMBL/GenBank/DDBJ whole genome shotgun (WGS) entry which is preliminary data.</text>
</comment>
<reference evidence="11" key="1">
    <citation type="submission" date="2021-02" db="EMBL/GenBank/DDBJ databases">
        <authorList>
            <person name="Nowell W R."/>
        </authorList>
    </citation>
    <scope>NUCLEOTIDE SEQUENCE</scope>
</reference>
<dbReference type="EMBL" id="CAJOBP010089701">
    <property type="protein sequence ID" value="CAF4942737.1"/>
    <property type="molecule type" value="Genomic_DNA"/>
</dbReference>
<feature type="compositionally biased region" description="Polar residues" evidence="9">
    <location>
        <begin position="25"/>
        <end position="47"/>
    </location>
</feature>
<evidence type="ECO:0000256" key="3">
    <source>
        <dbReference type="ARBA" id="ARBA00022737"/>
    </source>
</evidence>
<keyword evidence="2" id="KW-0479">Metal-binding</keyword>
<sequence length="80" mass="8388">PFTCQHCGKAFRHSNSLRRHARTVHSASRGLTTPNSLLPGSATSLSNDMKGESYDDVPSALMIPSDDGSSSAGDVPSPSM</sequence>
<keyword evidence="12" id="KW-1185">Reference proteome</keyword>
<organism evidence="11 12">
    <name type="scientific">Rotaria socialis</name>
    <dbReference type="NCBI Taxonomy" id="392032"/>
    <lineage>
        <taxon>Eukaryota</taxon>
        <taxon>Metazoa</taxon>
        <taxon>Spiralia</taxon>
        <taxon>Gnathifera</taxon>
        <taxon>Rotifera</taxon>
        <taxon>Eurotatoria</taxon>
        <taxon>Bdelloidea</taxon>
        <taxon>Philodinida</taxon>
        <taxon>Philodinidae</taxon>
        <taxon>Rotaria</taxon>
    </lineage>
</organism>
<proteinExistence type="predicted"/>
<name>A0A821XIY6_9BILA</name>
<evidence type="ECO:0000256" key="9">
    <source>
        <dbReference type="SAM" id="MobiDB-lite"/>
    </source>
</evidence>
<keyword evidence="4 8" id="KW-0863">Zinc-finger</keyword>
<keyword evidence="3" id="KW-0677">Repeat</keyword>
<evidence type="ECO:0000313" key="11">
    <source>
        <dbReference type="EMBL" id="CAF4942737.1"/>
    </source>
</evidence>
<evidence type="ECO:0000256" key="5">
    <source>
        <dbReference type="ARBA" id="ARBA00022833"/>
    </source>
</evidence>
<evidence type="ECO:0000256" key="2">
    <source>
        <dbReference type="ARBA" id="ARBA00022723"/>
    </source>
</evidence>
<dbReference type="InterPro" id="IPR013087">
    <property type="entry name" value="Znf_C2H2_type"/>
</dbReference>
<gene>
    <name evidence="11" type="ORF">UJA718_LOCUS47397</name>
</gene>
<dbReference type="SMART" id="SM00355">
    <property type="entry name" value="ZnF_C2H2"/>
    <property type="match status" value="1"/>
</dbReference>
<dbReference type="SUPFAM" id="SSF57667">
    <property type="entry name" value="beta-beta-alpha zinc fingers"/>
    <property type="match status" value="1"/>
</dbReference>
<evidence type="ECO:0000256" key="6">
    <source>
        <dbReference type="ARBA" id="ARBA00023125"/>
    </source>
</evidence>
<keyword evidence="7" id="KW-0539">Nucleus</keyword>
<feature type="non-terminal residue" evidence="11">
    <location>
        <position position="80"/>
    </location>
</feature>
<feature type="non-terminal residue" evidence="11">
    <location>
        <position position="1"/>
    </location>
</feature>
<feature type="domain" description="C2H2-type" evidence="10">
    <location>
        <begin position="2"/>
        <end position="30"/>
    </location>
</feature>
<dbReference type="GO" id="GO:0008270">
    <property type="term" value="F:zinc ion binding"/>
    <property type="evidence" value="ECO:0007669"/>
    <property type="project" value="UniProtKB-KW"/>
</dbReference>
<feature type="region of interest" description="Disordered" evidence="9">
    <location>
        <begin position="18"/>
        <end position="80"/>
    </location>
</feature>
<evidence type="ECO:0000313" key="12">
    <source>
        <dbReference type="Proteomes" id="UP000663873"/>
    </source>
</evidence>
<evidence type="ECO:0000256" key="7">
    <source>
        <dbReference type="ARBA" id="ARBA00023242"/>
    </source>
</evidence>
<evidence type="ECO:0000256" key="8">
    <source>
        <dbReference type="PROSITE-ProRule" id="PRU00042"/>
    </source>
</evidence>
<protein>
    <recommendedName>
        <fullName evidence="10">C2H2-type domain-containing protein</fullName>
    </recommendedName>
</protein>
<dbReference type="GO" id="GO:0003677">
    <property type="term" value="F:DNA binding"/>
    <property type="evidence" value="ECO:0007669"/>
    <property type="project" value="UniProtKB-KW"/>
</dbReference>
<feature type="compositionally biased region" description="Polar residues" evidence="9">
    <location>
        <begin position="67"/>
        <end position="80"/>
    </location>
</feature>
<dbReference type="Proteomes" id="UP000663873">
    <property type="component" value="Unassembled WGS sequence"/>
</dbReference>
<dbReference type="GO" id="GO:0005634">
    <property type="term" value="C:nucleus"/>
    <property type="evidence" value="ECO:0007669"/>
    <property type="project" value="UniProtKB-SubCell"/>
</dbReference>
<evidence type="ECO:0000259" key="10">
    <source>
        <dbReference type="PROSITE" id="PS50157"/>
    </source>
</evidence>
<evidence type="ECO:0000256" key="4">
    <source>
        <dbReference type="ARBA" id="ARBA00022771"/>
    </source>
</evidence>
<dbReference type="AlphaFoldDB" id="A0A821XIY6"/>
<keyword evidence="6" id="KW-0238">DNA-binding</keyword>
<accession>A0A821XIY6</accession>
<dbReference type="PROSITE" id="PS00028">
    <property type="entry name" value="ZINC_FINGER_C2H2_1"/>
    <property type="match status" value="1"/>
</dbReference>
<dbReference type="InterPro" id="IPR036236">
    <property type="entry name" value="Znf_C2H2_sf"/>
</dbReference>
<evidence type="ECO:0000256" key="1">
    <source>
        <dbReference type="ARBA" id="ARBA00004123"/>
    </source>
</evidence>